<dbReference type="AlphaFoldDB" id="A0A0E9XKL6"/>
<accession>A0A0E9XKL6</accession>
<protein>
    <submittedName>
        <fullName evidence="1">Uncharacterized protein</fullName>
    </submittedName>
</protein>
<dbReference type="EMBL" id="GBXM01006212">
    <property type="protein sequence ID" value="JAI02366.1"/>
    <property type="molecule type" value="Transcribed_RNA"/>
</dbReference>
<reference evidence="1" key="1">
    <citation type="submission" date="2014-11" db="EMBL/GenBank/DDBJ databases">
        <authorList>
            <person name="Amaro Gonzalez C."/>
        </authorList>
    </citation>
    <scope>NUCLEOTIDE SEQUENCE</scope>
</reference>
<name>A0A0E9XKL6_ANGAN</name>
<sequence>MNIPKKSLIHSHLFCCSFIASSLLMQKALSYAWD</sequence>
<proteinExistence type="predicted"/>
<reference evidence="1" key="2">
    <citation type="journal article" date="2015" name="Fish Shellfish Immunol.">
        <title>Early steps in the European eel (Anguilla anguilla)-Vibrio vulnificus interaction in the gills: Role of the RtxA13 toxin.</title>
        <authorList>
            <person name="Callol A."/>
            <person name="Pajuelo D."/>
            <person name="Ebbesson L."/>
            <person name="Teles M."/>
            <person name="MacKenzie S."/>
            <person name="Amaro C."/>
        </authorList>
    </citation>
    <scope>NUCLEOTIDE SEQUENCE</scope>
</reference>
<evidence type="ECO:0000313" key="1">
    <source>
        <dbReference type="EMBL" id="JAI02366.1"/>
    </source>
</evidence>
<organism evidence="1">
    <name type="scientific">Anguilla anguilla</name>
    <name type="common">European freshwater eel</name>
    <name type="synonym">Muraena anguilla</name>
    <dbReference type="NCBI Taxonomy" id="7936"/>
    <lineage>
        <taxon>Eukaryota</taxon>
        <taxon>Metazoa</taxon>
        <taxon>Chordata</taxon>
        <taxon>Craniata</taxon>
        <taxon>Vertebrata</taxon>
        <taxon>Euteleostomi</taxon>
        <taxon>Actinopterygii</taxon>
        <taxon>Neopterygii</taxon>
        <taxon>Teleostei</taxon>
        <taxon>Anguilliformes</taxon>
        <taxon>Anguillidae</taxon>
        <taxon>Anguilla</taxon>
    </lineage>
</organism>